<dbReference type="GO" id="GO:0032259">
    <property type="term" value="P:methylation"/>
    <property type="evidence" value="ECO:0007669"/>
    <property type="project" value="UniProtKB-KW"/>
</dbReference>
<dbReference type="InterPro" id="IPR036413">
    <property type="entry name" value="YaeB-like_sf"/>
</dbReference>
<proteinExistence type="inferred from homology"/>
<comment type="caution">
    <text evidence="4">The sequence shown here is derived from an EMBL/GenBank/DDBJ whole genome shotgun (WGS) entry which is preliminary data.</text>
</comment>
<keyword evidence="4" id="KW-0808">Transferase</keyword>
<dbReference type="RefSeq" id="WP_254288884.1">
    <property type="nucleotide sequence ID" value="NZ_JAMLDY010000008.1"/>
</dbReference>
<organism evidence="4 5">
    <name type="scientific">Sphingomonas liriopis</name>
    <dbReference type="NCBI Taxonomy" id="2949094"/>
    <lineage>
        <taxon>Bacteria</taxon>
        <taxon>Pseudomonadati</taxon>
        <taxon>Pseudomonadota</taxon>
        <taxon>Alphaproteobacteria</taxon>
        <taxon>Sphingomonadales</taxon>
        <taxon>Sphingomonadaceae</taxon>
        <taxon>Sphingomonas</taxon>
    </lineage>
</organism>
<dbReference type="Proteomes" id="UP001139486">
    <property type="component" value="Unassembled WGS sequence"/>
</dbReference>
<keyword evidence="5" id="KW-1185">Reference proteome</keyword>
<dbReference type="InterPro" id="IPR036414">
    <property type="entry name" value="YaeB_N_sf"/>
</dbReference>
<feature type="domain" description="TsaA-like" evidence="3">
    <location>
        <begin position="5"/>
        <end position="98"/>
    </location>
</feature>
<keyword evidence="1" id="KW-0949">S-adenosyl-L-methionine</keyword>
<dbReference type="SUPFAM" id="SSF118196">
    <property type="entry name" value="YaeB-like"/>
    <property type="match status" value="1"/>
</dbReference>
<dbReference type="Gene3D" id="2.40.30.70">
    <property type="entry name" value="YaeB-like"/>
    <property type="match status" value="1"/>
</dbReference>
<dbReference type="EC" id="2.1.1.-" evidence="4"/>
<protein>
    <submittedName>
        <fullName evidence="4">TrmO family methyltransferase</fullName>
        <ecNumber evidence="4">2.1.1.-</ecNumber>
    </submittedName>
</protein>
<reference evidence="4" key="1">
    <citation type="submission" date="2022-05" db="EMBL/GenBank/DDBJ databases">
        <title>Sphingomonas sp. strain RP10 Genome sequencing and assembly.</title>
        <authorList>
            <person name="Kim I."/>
        </authorList>
    </citation>
    <scope>NUCLEOTIDE SEQUENCE</scope>
    <source>
        <strain evidence="4">RP10</strain>
    </source>
</reference>
<dbReference type="AlphaFoldDB" id="A0A9X2HQZ0"/>
<accession>A0A9X2HQZ0</accession>
<dbReference type="PROSITE" id="PS51668">
    <property type="entry name" value="TSAA_2"/>
    <property type="match status" value="1"/>
</dbReference>
<sequence>MTFTIAAMGYVRGGRADPIDDDWGSSRITIELKARDFGADALSGLDGFSHAEVIFMFDRVPEEAIEPGARHPRGRTDWPLTGIFAQRGKNRPNRLGVTGLQDIECRRAATARRGAGRDRWHLRDRHRAGDARIPASWRGSAATMDIRTDGRLLAMRFPFRDRFRRRPSKA</sequence>
<evidence type="ECO:0000313" key="4">
    <source>
        <dbReference type="EMBL" id="MCP3734867.1"/>
    </source>
</evidence>
<comment type="similarity">
    <text evidence="2">Belongs to the tRNA methyltransferase O family.</text>
</comment>
<name>A0A9X2HQZ0_9SPHN</name>
<evidence type="ECO:0000313" key="5">
    <source>
        <dbReference type="Proteomes" id="UP001139486"/>
    </source>
</evidence>
<evidence type="ECO:0000259" key="3">
    <source>
        <dbReference type="PROSITE" id="PS51668"/>
    </source>
</evidence>
<evidence type="ECO:0000256" key="2">
    <source>
        <dbReference type="ARBA" id="ARBA00033753"/>
    </source>
</evidence>
<dbReference type="GO" id="GO:0008168">
    <property type="term" value="F:methyltransferase activity"/>
    <property type="evidence" value="ECO:0007669"/>
    <property type="project" value="UniProtKB-KW"/>
</dbReference>
<dbReference type="EMBL" id="JAMLDY010000008">
    <property type="protein sequence ID" value="MCP3734867.1"/>
    <property type="molecule type" value="Genomic_DNA"/>
</dbReference>
<dbReference type="InterPro" id="IPR023370">
    <property type="entry name" value="TrmO-like_N"/>
</dbReference>
<keyword evidence="4" id="KW-0489">Methyltransferase</keyword>
<evidence type="ECO:0000256" key="1">
    <source>
        <dbReference type="ARBA" id="ARBA00022691"/>
    </source>
</evidence>
<gene>
    <name evidence="4" type="ORF">M9979_08285</name>
</gene>
<dbReference type="Pfam" id="PF01980">
    <property type="entry name" value="TrmO_N"/>
    <property type="match status" value="1"/>
</dbReference>